<feature type="transmembrane region" description="Helical" evidence="1">
    <location>
        <begin position="105"/>
        <end position="124"/>
    </location>
</feature>
<gene>
    <name evidence="2" type="ORF">M5X19_30230</name>
</gene>
<keyword evidence="1" id="KW-1133">Transmembrane helix</keyword>
<name>A0ABT4GLN0_9BACL</name>
<feature type="transmembrane region" description="Helical" evidence="1">
    <location>
        <begin position="12"/>
        <end position="36"/>
    </location>
</feature>
<keyword evidence="1" id="KW-0812">Transmembrane</keyword>
<dbReference type="Proteomes" id="UP001527099">
    <property type="component" value="Unassembled WGS sequence"/>
</dbReference>
<accession>A0ABT4GLN0</accession>
<comment type="caution">
    <text evidence="2">The sequence shown here is derived from an EMBL/GenBank/DDBJ whole genome shotgun (WGS) entry which is preliminary data.</text>
</comment>
<evidence type="ECO:0000256" key="1">
    <source>
        <dbReference type="SAM" id="Phobius"/>
    </source>
</evidence>
<evidence type="ECO:0000313" key="3">
    <source>
        <dbReference type="Proteomes" id="UP001527099"/>
    </source>
</evidence>
<evidence type="ECO:0008006" key="4">
    <source>
        <dbReference type="Google" id="ProtNLM"/>
    </source>
</evidence>
<feature type="transmembrane region" description="Helical" evidence="1">
    <location>
        <begin position="74"/>
        <end position="93"/>
    </location>
</feature>
<feature type="transmembrane region" description="Helical" evidence="1">
    <location>
        <begin position="48"/>
        <end position="68"/>
    </location>
</feature>
<keyword evidence="1" id="KW-0472">Membrane</keyword>
<reference evidence="2 3" key="1">
    <citation type="submission" date="2022-05" db="EMBL/GenBank/DDBJ databases">
        <title>Genome Sequencing of Bee-Associated Microbes.</title>
        <authorList>
            <person name="Dunlap C."/>
        </authorList>
    </citation>
    <scope>NUCLEOTIDE SEQUENCE [LARGE SCALE GENOMIC DNA]</scope>
    <source>
        <strain evidence="2 3">NRRL B-14421</strain>
    </source>
</reference>
<sequence>MNVVDLLFGDLASLLSNAIIVVIVALMFVISLRLFLDRRKKGYMSMTISLVIVGIHYLLQLYLTLSGIDTSLTAYMLLMLKIISFILINMGIYQLYNRTNRKQYIFFYGLMIMGLVVSILHFSVPNMYNGTHEQVRLLQDIGLELYVFVLIFL</sequence>
<feature type="non-terminal residue" evidence="2">
    <location>
        <position position="153"/>
    </location>
</feature>
<dbReference type="EMBL" id="JAMDMX010000125">
    <property type="protein sequence ID" value="MCY9697108.1"/>
    <property type="molecule type" value="Genomic_DNA"/>
</dbReference>
<organism evidence="2 3">
    <name type="scientific">Paenibacillus alginolyticus</name>
    <dbReference type="NCBI Taxonomy" id="59839"/>
    <lineage>
        <taxon>Bacteria</taxon>
        <taxon>Bacillati</taxon>
        <taxon>Bacillota</taxon>
        <taxon>Bacilli</taxon>
        <taxon>Bacillales</taxon>
        <taxon>Paenibacillaceae</taxon>
        <taxon>Paenibacillus</taxon>
    </lineage>
</organism>
<proteinExistence type="predicted"/>
<protein>
    <recommendedName>
        <fullName evidence="4">Histidine kinase N-terminal 7TM region domain-containing protein</fullName>
    </recommendedName>
</protein>
<evidence type="ECO:0000313" key="2">
    <source>
        <dbReference type="EMBL" id="MCY9697108.1"/>
    </source>
</evidence>
<keyword evidence="3" id="KW-1185">Reference proteome</keyword>